<dbReference type="SUPFAM" id="SSF50249">
    <property type="entry name" value="Nucleic acid-binding proteins"/>
    <property type="match status" value="4"/>
</dbReference>
<evidence type="ECO:0000259" key="7">
    <source>
        <dbReference type="PROSITE" id="PS50126"/>
    </source>
</evidence>
<dbReference type="FunFam" id="2.40.50.140:FF:000051">
    <property type="entry name" value="RNA-binding transcriptional accessory protein"/>
    <property type="match status" value="1"/>
</dbReference>
<reference evidence="8 9" key="1">
    <citation type="journal article" date="2003" name="Int. J. Syst. Evol. Microbiol.">
        <title>Virgibacillus carmonensis sp. nov., Virgibacillus necropolis sp. nov. and Virgibacillus picturae sp. nov., three novel species isolated from deteriorated mural paintings, transfer of the species of the genus salibacillus to Virgibacillus, as Virgibacillus marismortui comb. nov. and Virgibacillus salexigens comb. nov., and emended description of the genus Virgibacillus.</title>
        <authorList>
            <person name="Heyrman J."/>
            <person name="Logan N.A."/>
            <person name="Busse H.J."/>
            <person name="Balcaen A."/>
            <person name="Lebbe L."/>
            <person name="Rodriguez-Diaz M."/>
            <person name="Swings J."/>
            <person name="De Vos P."/>
        </authorList>
    </citation>
    <scope>NUCLEOTIDE SEQUENCE [LARGE SCALE GENOMIC DNA]</scope>
    <source>
        <strain evidence="8 9">LMG 19488</strain>
    </source>
</reference>
<dbReference type="InterPro" id="IPR012340">
    <property type="entry name" value="NA-bd_OB-fold"/>
</dbReference>
<dbReference type="PANTHER" id="PTHR10724:SF7">
    <property type="entry name" value="SMALL RIBOSOMAL SUBUNIT PROTEIN BS1C"/>
    <property type="match status" value="1"/>
</dbReference>
<evidence type="ECO:0000256" key="3">
    <source>
        <dbReference type="ARBA" id="ARBA00022884"/>
    </source>
</evidence>
<keyword evidence="4 8" id="KW-0689">Ribosomal protein</keyword>
<keyword evidence="9" id="KW-1185">Reference proteome</keyword>
<protein>
    <submittedName>
        <fullName evidence="8">30S ribosomal protein S1</fullName>
    </submittedName>
</protein>
<dbReference type="OrthoDB" id="9804077at2"/>
<feature type="domain" description="S1 motif" evidence="7">
    <location>
        <begin position="99"/>
        <end position="164"/>
    </location>
</feature>
<proteinExistence type="inferred from homology"/>
<feature type="domain" description="S1 motif" evidence="7">
    <location>
        <begin position="185"/>
        <end position="253"/>
    </location>
</feature>
<name>A0A221MD53_9BACI</name>
<keyword evidence="6" id="KW-0175">Coiled coil</keyword>
<dbReference type="GO" id="GO:0003729">
    <property type="term" value="F:mRNA binding"/>
    <property type="evidence" value="ECO:0007669"/>
    <property type="project" value="UniProtKB-ARBA"/>
</dbReference>
<feature type="coiled-coil region" evidence="6">
    <location>
        <begin position="327"/>
        <end position="356"/>
    </location>
</feature>
<keyword evidence="2" id="KW-0677">Repeat</keyword>
<dbReference type="SMART" id="SM00316">
    <property type="entry name" value="S1"/>
    <property type="match status" value="4"/>
</dbReference>
<dbReference type="CDD" id="cd05688">
    <property type="entry name" value="S1_RPS1_repeat_ec3"/>
    <property type="match status" value="1"/>
</dbReference>
<dbReference type="GO" id="GO:0005737">
    <property type="term" value="C:cytoplasm"/>
    <property type="evidence" value="ECO:0007669"/>
    <property type="project" value="UniProtKB-ARBA"/>
</dbReference>
<dbReference type="AlphaFoldDB" id="A0A221MD53"/>
<dbReference type="GO" id="GO:0005840">
    <property type="term" value="C:ribosome"/>
    <property type="evidence" value="ECO:0007669"/>
    <property type="project" value="UniProtKB-KW"/>
</dbReference>
<dbReference type="RefSeq" id="WP_089532348.1">
    <property type="nucleotide sequence ID" value="NZ_CP022437.1"/>
</dbReference>
<dbReference type="CDD" id="cd04465">
    <property type="entry name" value="S1_RPS1_repeat_ec2_hs2"/>
    <property type="match status" value="1"/>
</dbReference>
<dbReference type="Gene3D" id="2.40.50.140">
    <property type="entry name" value="Nucleic acid-binding proteins"/>
    <property type="match status" value="4"/>
</dbReference>
<keyword evidence="5" id="KW-0687">Ribonucleoprotein</keyword>
<dbReference type="InterPro" id="IPR050437">
    <property type="entry name" value="Ribos_protein_bS1-like"/>
</dbReference>
<organism evidence="8 9">
    <name type="scientific">Virgibacillus necropolis</name>
    <dbReference type="NCBI Taxonomy" id="163877"/>
    <lineage>
        <taxon>Bacteria</taxon>
        <taxon>Bacillati</taxon>
        <taxon>Bacillota</taxon>
        <taxon>Bacilli</taxon>
        <taxon>Bacillales</taxon>
        <taxon>Bacillaceae</taxon>
        <taxon>Virgibacillus</taxon>
    </lineage>
</organism>
<dbReference type="GO" id="GO:0003735">
    <property type="term" value="F:structural constituent of ribosome"/>
    <property type="evidence" value="ECO:0007669"/>
    <property type="project" value="TreeGrafter"/>
</dbReference>
<keyword evidence="3" id="KW-0694">RNA-binding</keyword>
<dbReference type="InterPro" id="IPR003029">
    <property type="entry name" value="S1_domain"/>
</dbReference>
<evidence type="ECO:0000256" key="2">
    <source>
        <dbReference type="ARBA" id="ARBA00022737"/>
    </source>
</evidence>
<dbReference type="PRINTS" id="PR00681">
    <property type="entry name" value="RIBOSOMALS1"/>
</dbReference>
<evidence type="ECO:0000256" key="5">
    <source>
        <dbReference type="ARBA" id="ARBA00023274"/>
    </source>
</evidence>
<dbReference type="KEGG" id="vne:CFK40_10995"/>
<dbReference type="PANTHER" id="PTHR10724">
    <property type="entry name" value="30S RIBOSOMAL PROTEIN S1"/>
    <property type="match status" value="1"/>
</dbReference>
<dbReference type="GO" id="GO:1990904">
    <property type="term" value="C:ribonucleoprotein complex"/>
    <property type="evidence" value="ECO:0007669"/>
    <property type="project" value="UniProtKB-KW"/>
</dbReference>
<dbReference type="PROSITE" id="PS50126">
    <property type="entry name" value="S1"/>
    <property type="match status" value="4"/>
</dbReference>
<feature type="domain" description="S1 motif" evidence="7">
    <location>
        <begin position="270"/>
        <end position="339"/>
    </location>
</feature>
<gene>
    <name evidence="8" type="ORF">CFK40_10995</name>
</gene>
<evidence type="ECO:0000313" key="8">
    <source>
        <dbReference type="EMBL" id="ASN05499.1"/>
    </source>
</evidence>
<feature type="domain" description="S1 motif" evidence="7">
    <location>
        <begin position="14"/>
        <end position="81"/>
    </location>
</feature>
<dbReference type="FunFam" id="2.40.50.140:FF:000114">
    <property type="entry name" value="30S ribosomal protein S1"/>
    <property type="match status" value="1"/>
</dbReference>
<dbReference type="Pfam" id="PF00575">
    <property type="entry name" value="S1"/>
    <property type="match status" value="4"/>
</dbReference>
<evidence type="ECO:0000256" key="6">
    <source>
        <dbReference type="SAM" id="Coils"/>
    </source>
</evidence>
<evidence type="ECO:0000313" key="9">
    <source>
        <dbReference type="Proteomes" id="UP000204391"/>
    </source>
</evidence>
<dbReference type="InterPro" id="IPR035104">
    <property type="entry name" value="Ribosomal_protein_S1-like"/>
</dbReference>
<accession>A0A221MD53</accession>
<dbReference type="NCBIfam" id="NF005208">
    <property type="entry name" value="PRK06676.1"/>
    <property type="match status" value="1"/>
</dbReference>
<comment type="similarity">
    <text evidence="1">Belongs to the bacterial ribosomal protein bS1 family.</text>
</comment>
<sequence length="377" mass="42062">MSDSGNEMMEINVGDTVTGTVVKVEDKQVLVDISYKTEGIVPIGELSNLHIDVSSDIINVGDQLTLMVKKVEDDDIILSKKAVDSDKAWVELEEKYKNDEIFTTEIKEVVKGGLVVDVGLRGFIPASLVETYYVDDFSDYINKPLSVKIVDIDREQNRVILSHRAVVEEESAAQKQDILQSLEEGQVLEGTVQRMTNFGVFVDIGGIDGLVHISQLSHQHVEKASDVVSEGQVLKVEVLSIDRDNERISLSHKKTLAGPWTDIEEKVSRGDILDGTVKRLVNFGAFIEVLPGIEGLVHISQIANRHIGTPQEVLEVGQKIEVKVLDINEKEQRMSLSMKEIEQEQAAAEYKKYEKDDDQSSFQLGDIIGNKLDKYKK</sequence>
<dbReference type="CDD" id="cd05687">
    <property type="entry name" value="S1_RPS1_repeat_ec1_hs1"/>
    <property type="match status" value="1"/>
</dbReference>
<dbReference type="EMBL" id="CP022437">
    <property type="protein sequence ID" value="ASN05499.1"/>
    <property type="molecule type" value="Genomic_DNA"/>
</dbReference>
<evidence type="ECO:0000256" key="1">
    <source>
        <dbReference type="ARBA" id="ARBA00006767"/>
    </source>
</evidence>
<dbReference type="Proteomes" id="UP000204391">
    <property type="component" value="Chromosome"/>
</dbReference>
<dbReference type="GO" id="GO:0006412">
    <property type="term" value="P:translation"/>
    <property type="evidence" value="ECO:0007669"/>
    <property type="project" value="TreeGrafter"/>
</dbReference>
<evidence type="ECO:0000256" key="4">
    <source>
        <dbReference type="ARBA" id="ARBA00022980"/>
    </source>
</evidence>